<accession>A0ABQ9HJZ9</accession>
<proteinExistence type="predicted"/>
<comment type="caution">
    <text evidence="1">The sequence shown here is derived from an EMBL/GenBank/DDBJ whole genome shotgun (WGS) entry which is preliminary data.</text>
</comment>
<dbReference type="EMBL" id="JARBHB010000005">
    <property type="protein sequence ID" value="KAJ8884466.1"/>
    <property type="molecule type" value="Genomic_DNA"/>
</dbReference>
<name>A0ABQ9HJZ9_9NEOP</name>
<sequence length="175" mass="20449">MWDNEDVLATTAAYIVFACKQRRPRRYWVRPSLQRINTHSGTDLMADLVCDYIDKLSLEYRSHRGFKNFFRMSSSPKIKNANTSYRQAIPIKEIYGKWGFVLVVGNYILDIPFNYFKVHTRVREALVETLKDYIHVGCVVCVMHCTFISHEMSSRPEVMSDRHVVEFVSLEDGTL</sequence>
<dbReference type="Proteomes" id="UP001159363">
    <property type="component" value="Chromosome 4"/>
</dbReference>
<gene>
    <name evidence="1" type="ORF">PR048_016323</name>
</gene>
<keyword evidence="2" id="KW-1185">Reference proteome</keyword>
<organism evidence="1 2">
    <name type="scientific">Dryococelus australis</name>
    <dbReference type="NCBI Taxonomy" id="614101"/>
    <lineage>
        <taxon>Eukaryota</taxon>
        <taxon>Metazoa</taxon>
        <taxon>Ecdysozoa</taxon>
        <taxon>Arthropoda</taxon>
        <taxon>Hexapoda</taxon>
        <taxon>Insecta</taxon>
        <taxon>Pterygota</taxon>
        <taxon>Neoptera</taxon>
        <taxon>Polyneoptera</taxon>
        <taxon>Phasmatodea</taxon>
        <taxon>Verophasmatodea</taxon>
        <taxon>Anareolatae</taxon>
        <taxon>Phasmatidae</taxon>
        <taxon>Eurycanthinae</taxon>
        <taxon>Dryococelus</taxon>
    </lineage>
</organism>
<reference evidence="1 2" key="1">
    <citation type="submission" date="2023-02" db="EMBL/GenBank/DDBJ databases">
        <title>LHISI_Scaffold_Assembly.</title>
        <authorList>
            <person name="Stuart O.P."/>
            <person name="Cleave R."/>
            <person name="Magrath M.J.L."/>
            <person name="Mikheyev A.S."/>
        </authorList>
    </citation>
    <scope>NUCLEOTIDE SEQUENCE [LARGE SCALE GENOMIC DNA]</scope>
    <source>
        <strain evidence="1">Daus_M_001</strain>
        <tissue evidence="1">Leg muscle</tissue>
    </source>
</reference>
<protein>
    <submittedName>
        <fullName evidence="1">Uncharacterized protein</fullName>
    </submittedName>
</protein>
<evidence type="ECO:0000313" key="1">
    <source>
        <dbReference type="EMBL" id="KAJ8884466.1"/>
    </source>
</evidence>
<evidence type="ECO:0000313" key="2">
    <source>
        <dbReference type="Proteomes" id="UP001159363"/>
    </source>
</evidence>